<dbReference type="InterPro" id="IPR012312">
    <property type="entry name" value="Hemerythrin-like"/>
</dbReference>
<feature type="domain" description="Hemerythrin-like" evidence="5">
    <location>
        <begin position="18"/>
        <end position="119"/>
    </location>
</feature>
<dbReference type="PRINTS" id="PR00186">
    <property type="entry name" value="HEMERYTHRIN"/>
</dbReference>
<dbReference type="Gene3D" id="1.20.120.50">
    <property type="entry name" value="Hemerythrin-like"/>
    <property type="match status" value="1"/>
</dbReference>
<dbReference type="NCBIfam" id="TIGR02481">
    <property type="entry name" value="hemeryth_dom"/>
    <property type="match status" value="1"/>
</dbReference>
<keyword evidence="3 4" id="KW-0408">Iron</keyword>
<feature type="binding site" evidence="4">
    <location>
        <position position="108"/>
    </location>
    <ligand>
        <name>Fe cation</name>
        <dbReference type="ChEBI" id="CHEBI:24875"/>
        <label>2</label>
    </ligand>
</feature>
<dbReference type="InterPro" id="IPR050669">
    <property type="entry name" value="Hemerythrin"/>
</dbReference>
<dbReference type="InterPro" id="IPR002063">
    <property type="entry name" value="Haemerythrin"/>
</dbReference>
<dbReference type="InterPro" id="IPR016131">
    <property type="entry name" value="Haemerythrin_Fe_BS"/>
</dbReference>
<evidence type="ECO:0000256" key="3">
    <source>
        <dbReference type="ARBA" id="ARBA00023004"/>
    </source>
</evidence>
<dbReference type="AlphaFoldDB" id="A0A1S6QCL2"/>
<accession>A0A1S6QCL2</accession>
<evidence type="ECO:0000256" key="4">
    <source>
        <dbReference type="PIRSR" id="PIRSR002033-1"/>
    </source>
</evidence>
<evidence type="ECO:0000256" key="2">
    <source>
        <dbReference type="ARBA" id="ARBA00022723"/>
    </source>
</evidence>
<comment type="similarity">
    <text evidence="1">Belongs to the hemerythrin family.</text>
</comment>
<feature type="binding site" evidence="4">
    <location>
        <position position="75"/>
    </location>
    <ligand>
        <name>Fe cation</name>
        <dbReference type="ChEBI" id="CHEBI:24875"/>
        <label>2</label>
    </ligand>
</feature>
<feature type="binding site" evidence="4">
    <location>
        <position position="60"/>
    </location>
    <ligand>
        <name>Fe cation</name>
        <dbReference type="ChEBI" id="CHEBI:24875"/>
        <label>1</label>
    </ligand>
</feature>
<dbReference type="PIRSF" id="PIRSF002033">
    <property type="entry name" value="Hemerythrin"/>
    <property type="match status" value="1"/>
</dbReference>
<feature type="binding site" evidence="4">
    <location>
        <position position="60"/>
    </location>
    <ligand>
        <name>Fe cation</name>
        <dbReference type="ChEBI" id="CHEBI:24875"/>
        <label>2</label>
    </ligand>
</feature>
<organism evidence="6">
    <name type="scientific">Halosydna brevisetosa</name>
    <name type="common">Eighteen-scaled worm</name>
    <dbReference type="NCBI Taxonomy" id="328596"/>
    <lineage>
        <taxon>Eukaryota</taxon>
        <taxon>Metazoa</taxon>
        <taxon>Spiralia</taxon>
        <taxon>Lophotrochozoa</taxon>
        <taxon>Annelida</taxon>
        <taxon>Polychaeta</taxon>
        <taxon>Errantia</taxon>
        <taxon>Phyllodocida</taxon>
        <taxon>Polynoidae</taxon>
        <taxon>Halosydna</taxon>
    </lineage>
</organism>
<evidence type="ECO:0000313" key="6">
    <source>
        <dbReference type="EMBL" id="AQV13659.1"/>
    </source>
</evidence>
<feature type="binding site" evidence="4">
    <location>
        <position position="56"/>
    </location>
    <ligand>
        <name>Fe cation</name>
        <dbReference type="ChEBI" id="CHEBI:24875"/>
        <label>1</label>
    </ligand>
</feature>
<protein>
    <submittedName>
        <fullName evidence="6">Hemerythrin</fullName>
    </submittedName>
</protein>
<dbReference type="InterPro" id="IPR035938">
    <property type="entry name" value="Hemerythrin-like_sf"/>
</dbReference>
<dbReference type="PROSITE" id="PS00550">
    <property type="entry name" value="HEMERYTHRINS"/>
    <property type="match status" value="1"/>
</dbReference>
<sequence length="120" mass="13501">MGFDIPEPFVWDESFKVFIETLDEEHKGLFAGIFDVAANPGCGKSLDSLKGLVSKHFADEEGLMEAAKYPDLESHRKLHVEFVEKLNKVATPVSGDTIVFAKDWLVNHIKGIDHKYINKL</sequence>
<proteinExistence type="evidence at transcript level"/>
<dbReference type="Pfam" id="PF01814">
    <property type="entry name" value="Hemerythrin"/>
    <property type="match status" value="1"/>
</dbReference>
<keyword evidence="2 4" id="KW-0479">Metal-binding</keyword>
<evidence type="ECO:0000259" key="5">
    <source>
        <dbReference type="Pfam" id="PF01814"/>
    </source>
</evidence>
<dbReference type="PANTHER" id="PTHR37164">
    <property type="entry name" value="BACTERIOHEMERYTHRIN"/>
    <property type="match status" value="1"/>
</dbReference>
<dbReference type="GO" id="GO:0005506">
    <property type="term" value="F:iron ion binding"/>
    <property type="evidence" value="ECO:0007669"/>
    <property type="project" value="InterPro"/>
</dbReference>
<feature type="binding site" evidence="4">
    <location>
        <position position="79"/>
    </location>
    <ligand>
        <name>Fe cation</name>
        <dbReference type="ChEBI" id="CHEBI:24875"/>
        <label>2</label>
    </ligand>
</feature>
<feature type="binding site" evidence="4">
    <location>
        <position position="26"/>
    </location>
    <ligand>
        <name>Fe cation</name>
        <dbReference type="ChEBI" id="CHEBI:24875"/>
        <label>1</label>
    </ligand>
</feature>
<feature type="binding site" evidence="4">
    <location>
        <position position="113"/>
    </location>
    <ligand>
        <name>Fe cation</name>
        <dbReference type="ChEBI" id="CHEBI:24875"/>
        <label>2</label>
    </ligand>
</feature>
<name>A0A1S6QCL2_HALBR</name>
<dbReference type="PANTHER" id="PTHR37164:SF1">
    <property type="entry name" value="BACTERIOHEMERYTHRIN"/>
    <property type="match status" value="1"/>
</dbReference>
<evidence type="ECO:0000256" key="1">
    <source>
        <dbReference type="ARBA" id="ARBA00010587"/>
    </source>
</evidence>
<feature type="binding site" evidence="4">
    <location>
        <position position="113"/>
    </location>
    <ligand>
        <name>Fe cation</name>
        <dbReference type="ChEBI" id="CHEBI:24875"/>
        <label>1</label>
    </ligand>
</feature>
<dbReference type="NCBIfam" id="TIGR00058">
    <property type="entry name" value="Hemerythrin"/>
    <property type="match status" value="1"/>
</dbReference>
<dbReference type="CDD" id="cd12107">
    <property type="entry name" value="Hemerythrin"/>
    <property type="match status" value="1"/>
</dbReference>
<dbReference type="InterPro" id="IPR012827">
    <property type="entry name" value="Hemerythrin_metal-bd"/>
</dbReference>
<dbReference type="SUPFAM" id="SSF47188">
    <property type="entry name" value="Hemerythrin-like"/>
    <property type="match status" value="1"/>
</dbReference>
<reference evidence="6" key="1">
    <citation type="submission" date="2016-10" db="EMBL/GenBank/DDBJ databases">
        <title>Discovery and evolution of novel hemerythrin genes in annelid worms.</title>
        <authorList>
            <person name="Costa-Paiva E.M."/>
            <person name="Whelan N.V."/>
            <person name="Waits D.S."/>
            <person name="Santos S."/>
            <person name="Schrago C.G."/>
            <person name="Halanych K.M."/>
        </authorList>
    </citation>
    <scope>NUCLEOTIDE SEQUENCE</scope>
</reference>
<dbReference type="EMBL" id="KY007361">
    <property type="protein sequence ID" value="AQV13659.1"/>
    <property type="molecule type" value="mRNA"/>
</dbReference>